<keyword evidence="2" id="KW-1185">Reference proteome</keyword>
<accession>A0AAE0IZ32</accession>
<evidence type="ECO:0000313" key="2">
    <source>
        <dbReference type="Proteomes" id="UP001286456"/>
    </source>
</evidence>
<evidence type="ECO:0000313" key="1">
    <source>
        <dbReference type="EMBL" id="KAK3333898.1"/>
    </source>
</evidence>
<gene>
    <name evidence="1" type="ORF">B0T19DRAFT_140344</name>
</gene>
<reference evidence="1" key="2">
    <citation type="submission" date="2023-06" db="EMBL/GenBank/DDBJ databases">
        <authorList>
            <consortium name="Lawrence Berkeley National Laboratory"/>
            <person name="Haridas S."/>
            <person name="Hensen N."/>
            <person name="Bonometti L."/>
            <person name="Westerberg I."/>
            <person name="Brannstrom I.O."/>
            <person name="Guillou S."/>
            <person name="Cros-Aarteil S."/>
            <person name="Calhoun S."/>
            <person name="Kuo A."/>
            <person name="Mondo S."/>
            <person name="Pangilinan J."/>
            <person name="Riley R."/>
            <person name="Labutti K."/>
            <person name="Andreopoulos B."/>
            <person name="Lipzen A."/>
            <person name="Chen C."/>
            <person name="Yanf M."/>
            <person name="Daum C."/>
            <person name="Ng V."/>
            <person name="Clum A."/>
            <person name="Steindorff A."/>
            <person name="Ohm R."/>
            <person name="Martin F."/>
            <person name="Silar P."/>
            <person name="Natvig D."/>
            <person name="Lalanne C."/>
            <person name="Gautier V."/>
            <person name="Ament-Velasquez S.L."/>
            <person name="Kruys A."/>
            <person name="Hutchinson M.I."/>
            <person name="Powell A.J."/>
            <person name="Barry K."/>
            <person name="Miller A.N."/>
            <person name="Grigoriev I.V."/>
            <person name="Debuchy R."/>
            <person name="Gladieux P."/>
            <person name="Thoren M.H."/>
            <person name="Johannesson H."/>
        </authorList>
    </citation>
    <scope>NUCLEOTIDE SEQUENCE</scope>
    <source>
        <strain evidence="1">SMH4131-1</strain>
    </source>
</reference>
<proteinExistence type="predicted"/>
<dbReference type="PROSITE" id="PS51257">
    <property type="entry name" value="PROKAR_LIPOPROTEIN"/>
    <property type="match status" value="1"/>
</dbReference>
<sequence>MKFPPPYPHTGPRPWSAGCWFADCCLFCWSLVGGCSLLSAGGARRILHSNSTVVPLLSSKCPDGCQNTNLFSIVDDKPSFAQTSLEFPSYPYTVCAKAEYQRLLNSWQKESALFLRLYYFLEARLLTYTGRKKEKKHQNNASCVSGSLDIASNPVPHPSKHIRSSSFSYARFILSAALIFSTKQPPKISYRVKSRTQNISAKR</sequence>
<protein>
    <submittedName>
        <fullName evidence="1">Uncharacterized protein</fullName>
    </submittedName>
</protein>
<name>A0AAE0IZ32_9PEZI</name>
<comment type="caution">
    <text evidence="1">The sequence shown here is derived from an EMBL/GenBank/DDBJ whole genome shotgun (WGS) entry which is preliminary data.</text>
</comment>
<organism evidence="1 2">
    <name type="scientific">Cercophora scortea</name>
    <dbReference type="NCBI Taxonomy" id="314031"/>
    <lineage>
        <taxon>Eukaryota</taxon>
        <taxon>Fungi</taxon>
        <taxon>Dikarya</taxon>
        <taxon>Ascomycota</taxon>
        <taxon>Pezizomycotina</taxon>
        <taxon>Sordariomycetes</taxon>
        <taxon>Sordariomycetidae</taxon>
        <taxon>Sordariales</taxon>
        <taxon>Lasiosphaeriaceae</taxon>
        <taxon>Cercophora</taxon>
    </lineage>
</organism>
<dbReference type="Proteomes" id="UP001286456">
    <property type="component" value="Unassembled WGS sequence"/>
</dbReference>
<dbReference type="EMBL" id="JAUEPO010000002">
    <property type="protein sequence ID" value="KAK3333898.1"/>
    <property type="molecule type" value="Genomic_DNA"/>
</dbReference>
<reference evidence="1" key="1">
    <citation type="journal article" date="2023" name="Mol. Phylogenet. Evol.">
        <title>Genome-scale phylogeny and comparative genomics of the fungal order Sordariales.</title>
        <authorList>
            <person name="Hensen N."/>
            <person name="Bonometti L."/>
            <person name="Westerberg I."/>
            <person name="Brannstrom I.O."/>
            <person name="Guillou S."/>
            <person name="Cros-Aarteil S."/>
            <person name="Calhoun S."/>
            <person name="Haridas S."/>
            <person name="Kuo A."/>
            <person name="Mondo S."/>
            <person name="Pangilinan J."/>
            <person name="Riley R."/>
            <person name="LaButti K."/>
            <person name="Andreopoulos B."/>
            <person name="Lipzen A."/>
            <person name="Chen C."/>
            <person name="Yan M."/>
            <person name="Daum C."/>
            <person name="Ng V."/>
            <person name="Clum A."/>
            <person name="Steindorff A."/>
            <person name="Ohm R.A."/>
            <person name="Martin F."/>
            <person name="Silar P."/>
            <person name="Natvig D.O."/>
            <person name="Lalanne C."/>
            <person name="Gautier V."/>
            <person name="Ament-Velasquez S.L."/>
            <person name="Kruys A."/>
            <person name="Hutchinson M.I."/>
            <person name="Powell A.J."/>
            <person name="Barry K."/>
            <person name="Miller A.N."/>
            <person name="Grigoriev I.V."/>
            <person name="Debuchy R."/>
            <person name="Gladieux P."/>
            <person name="Hiltunen Thoren M."/>
            <person name="Johannesson H."/>
        </authorList>
    </citation>
    <scope>NUCLEOTIDE SEQUENCE</scope>
    <source>
        <strain evidence="1">SMH4131-1</strain>
    </source>
</reference>
<dbReference type="AlphaFoldDB" id="A0AAE0IZ32"/>